<keyword evidence="7" id="KW-0689">Ribosomal protein</keyword>
<accession>A0ABQ7ZXK5</accession>
<evidence type="ECO:0000256" key="7">
    <source>
        <dbReference type="ARBA" id="ARBA00022980"/>
    </source>
</evidence>
<dbReference type="InterPro" id="IPR038579">
    <property type="entry name" value="Ribosomal_eS21_sf"/>
</dbReference>
<keyword evidence="9" id="KW-0805">Transcription regulation</keyword>
<feature type="transmembrane region" description="Helical" evidence="16">
    <location>
        <begin position="766"/>
        <end position="784"/>
    </location>
</feature>
<keyword evidence="10" id="KW-0731">Sigma factor</keyword>
<dbReference type="Pfam" id="PF04535">
    <property type="entry name" value="CASP_dom"/>
    <property type="match status" value="1"/>
</dbReference>
<feature type="domain" description="RNA polymerase sigma-70 region 4" evidence="19">
    <location>
        <begin position="499"/>
        <end position="550"/>
    </location>
</feature>
<evidence type="ECO:0000256" key="4">
    <source>
        <dbReference type="ARBA" id="ARBA00010228"/>
    </source>
</evidence>
<sequence>MASFNSFPIPKQIVRSSSSSSSASRPRILVRSSMASTNSMLVFVPPHPLIKHWLSLLRCGQTPPLPFFVRIASRWSFLSSLKEDTTFHLRDHPLKACGCASATAENVYVELKDPKEYIGVGVVGEQMSSSSSEKVNLSRSMLQYNLLGKNLLALEQTFVALESLRMERDIMLQMRKLGATELFNTCLSRSRASSTTSCLPDTGTPELVDTTEEQQTFVPSTRKLRKKARRSSLMTGNDDQGSRTTWEGIDVPRVRKPSKYRKKRERISRNEAEMSQGVKIVADMERIRTKLEEESGKVASMSCWAEAAGMNEKLLMRNLHFGWYCRDELVKCTRSLVLFLARNYRGLGIAHEDLIQAGYVGVLQGAERFDHTRGYKFSTYVQYWIRKSMSMMVSRHARGVHIPASIIRTMSQIQKARKTLKTSQGIKYPADEEISKLTGYSLKKIRAANQCLKVVGSIDKKVGDCFTTKFLEFTPDTTMESPEEAVMRQSARREVHNLIEGLEAREKQVMVLRYGLQDYRPKSLEEIGKLLRVSKEGIRKIERRAMAKLRDQPKADNLRYYLNHSATNRLITSKDHASVQLNIGHLDADGIYTGQFTTLALCGFVRAQGDADSGVDRLWQKKKADLERQRVERRGGHWLGRLLRFCCRSLVRAVLLWSRRLPVKRQWHVTVIFCKKGVCGDVRSLSRHVRCSLSPPVQGNSGVPLWRHTKARAEDGPLRIVYGSVGERKGGASSLFKQSCDIGVKASEFEGPLVITVRGTICAVPIIVYLLGLFFCFTGSGLIVNEAMASTRFSSYETAVLKLSDTWRGTVCGLLLRIGQCASAAASIGVMVSATDFSGRTAFCYLIASMGLQLLWSFALACLDVYALRTKKDLQNPILVSLFVVGDWVTAMLSLAAACSSAGVVVLYAKDLKYCNVHDQLSCLRYEVAVALSFVTWVQIALSSHVTFWILASV</sequence>
<evidence type="ECO:0000256" key="12">
    <source>
        <dbReference type="ARBA" id="ARBA00023136"/>
    </source>
</evidence>
<evidence type="ECO:0000256" key="1">
    <source>
        <dbReference type="ARBA" id="ARBA00004651"/>
    </source>
</evidence>
<dbReference type="InterPro" id="IPR007630">
    <property type="entry name" value="RNA_pol_sigma70_r4"/>
</dbReference>
<organism evidence="20 21">
    <name type="scientific">Brassica napus</name>
    <name type="common">Rape</name>
    <dbReference type="NCBI Taxonomy" id="3708"/>
    <lineage>
        <taxon>Eukaryota</taxon>
        <taxon>Viridiplantae</taxon>
        <taxon>Streptophyta</taxon>
        <taxon>Embryophyta</taxon>
        <taxon>Tracheophyta</taxon>
        <taxon>Spermatophyta</taxon>
        <taxon>Magnoliopsida</taxon>
        <taxon>eudicotyledons</taxon>
        <taxon>Gunneridae</taxon>
        <taxon>Pentapetalae</taxon>
        <taxon>rosids</taxon>
        <taxon>malvids</taxon>
        <taxon>Brassicales</taxon>
        <taxon>Brassicaceae</taxon>
        <taxon>Brassiceae</taxon>
        <taxon>Brassica</taxon>
    </lineage>
</organism>
<evidence type="ECO:0000256" key="16">
    <source>
        <dbReference type="SAM" id="Phobius"/>
    </source>
</evidence>
<gene>
    <name evidence="20" type="ORF">HID58_061080</name>
</gene>
<dbReference type="SUPFAM" id="SSF88946">
    <property type="entry name" value="Sigma2 domain of RNA polymerase sigma factors"/>
    <property type="match status" value="1"/>
</dbReference>
<feature type="compositionally biased region" description="Polar residues" evidence="15">
    <location>
        <begin position="234"/>
        <end position="245"/>
    </location>
</feature>
<comment type="similarity">
    <text evidence="3">Belongs to the sigma-70 factor family.</text>
</comment>
<evidence type="ECO:0000259" key="19">
    <source>
        <dbReference type="Pfam" id="PF04545"/>
    </source>
</evidence>
<dbReference type="InterPro" id="IPR050239">
    <property type="entry name" value="Sigma-70_RNA_pol_init_factors"/>
</dbReference>
<evidence type="ECO:0000256" key="14">
    <source>
        <dbReference type="ARBA" id="ARBA00023274"/>
    </source>
</evidence>
<evidence type="ECO:0000256" key="15">
    <source>
        <dbReference type="SAM" id="MobiDB-lite"/>
    </source>
</evidence>
<dbReference type="SUPFAM" id="SSF88659">
    <property type="entry name" value="Sigma3 and sigma4 domains of RNA polymerase sigma factors"/>
    <property type="match status" value="1"/>
</dbReference>
<evidence type="ECO:0008006" key="22">
    <source>
        <dbReference type="Google" id="ProtNLM"/>
    </source>
</evidence>
<dbReference type="Gene3D" id="3.30.1230.20">
    <property type="match status" value="1"/>
</dbReference>
<dbReference type="InterPro" id="IPR014284">
    <property type="entry name" value="RNA_pol_sigma-70_dom"/>
</dbReference>
<keyword evidence="14" id="KW-0687">Ribonucleoprotein</keyword>
<keyword evidence="13" id="KW-0804">Transcription</keyword>
<dbReference type="InterPro" id="IPR036388">
    <property type="entry name" value="WH-like_DNA-bd_sf"/>
</dbReference>
<dbReference type="Proteomes" id="UP000824890">
    <property type="component" value="Unassembled WGS sequence"/>
</dbReference>
<protein>
    <recommendedName>
        <fullName evidence="22">RNA polymerase sigma factor</fullName>
    </recommendedName>
</protein>
<dbReference type="Gene3D" id="1.10.10.10">
    <property type="entry name" value="Winged helix-like DNA-binding domain superfamily/Winged helix DNA-binding domain"/>
    <property type="match status" value="2"/>
</dbReference>
<dbReference type="NCBIfam" id="TIGR02937">
    <property type="entry name" value="sigma70-ECF"/>
    <property type="match status" value="1"/>
</dbReference>
<comment type="caution">
    <text evidence="20">The sequence shown here is derived from an EMBL/GenBank/DDBJ whole genome shotgun (WGS) entry which is preliminary data.</text>
</comment>
<comment type="similarity">
    <text evidence="4">Belongs to the eukaryotic ribosomal protein eS21 family.</text>
</comment>
<keyword evidence="11" id="KW-0238">DNA-binding</keyword>
<evidence type="ECO:0000256" key="2">
    <source>
        <dbReference type="ARBA" id="ARBA00007651"/>
    </source>
</evidence>
<dbReference type="EMBL" id="JAGKQM010000014">
    <property type="protein sequence ID" value="KAH0884984.1"/>
    <property type="molecule type" value="Genomic_DNA"/>
</dbReference>
<dbReference type="CDD" id="cd06171">
    <property type="entry name" value="Sigma70_r4"/>
    <property type="match status" value="1"/>
</dbReference>
<name>A0ABQ7ZXK5_BRANA</name>
<reference evidence="20 21" key="1">
    <citation type="submission" date="2021-05" db="EMBL/GenBank/DDBJ databases">
        <title>Genome Assembly of Synthetic Allotetraploid Brassica napus Reveals Homoeologous Exchanges between Subgenomes.</title>
        <authorList>
            <person name="Davis J.T."/>
        </authorList>
    </citation>
    <scope>NUCLEOTIDE SEQUENCE [LARGE SCALE GENOMIC DNA]</scope>
    <source>
        <strain evidence="21">cv. Da-Ae</strain>
        <tissue evidence="20">Seedling</tissue>
    </source>
</reference>
<keyword evidence="12 16" id="KW-0472">Membrane</keyword>
<feature type="region of interest" description="Disordered" evidence="15">
    <location>
        <begin position="221"/>
        <end position="248"/>
    </location>
</feature>
<evidence type="ECO:0000259" key="18">
    <source>
        <dbReference type="Pfam" id="PF04542"/>
    </source>
</evidence>
<evidence type="ECO:0000313" key="21">
    <source>
        <dbReference type="Proteomes" id="UP000824890"/>
    </source>
</evidence>
<evidence type="ECO:0000256" key="3">
    <source>
        <dbReference type="ARBA" id="ARBA00007788"/>
    </source>
</evidence>
<dbReference type="Pfam" id="PF04545">
    <property type="entry name" value="Sigma70_r4"/>
    <property type="match status" value="1"/>
</dbReference>
<feature type="transmembrane region" description="Helical" evidence="16">
    <location>
        <begin position="930"/>
        <end position="952"/>
    </location>
</feature>
<feature type="domain" description="Casparian strip membrane protein" evidence="17">
    <location>
        <begin position="809"/>
        <end position="938"/>
    </location>
</feature>
<dbReference type="Pfam" id="PF04542">
    <property type="entry name" value="Sigma70_r2"/>
    <property type="match status" value="1"/>
</dbReference>
<evidence type="ECO:0000256" key="11">
    <source>
        <dbReference type="ARBA" id="ARBA00023125"/>
    </source>
</evidence>
<keyword evidence="8 16" id="KW-1133">Transmembrane helix</keyword>
<evidence type="ECO:0000256" key="5">
    <source>
        <dbReference type="ARBA" id="ARBA00022475"/>
    </source>
</evidence>
<dbReference type="PANTHER" id="PTHR30603:SF13">
    <property type="entry name" value="RNA POLYMERASE SIGMA FACTOR SIGC"/>
    <property type="match status" value="1"/>
</dbReference>
<evidence type="ECO:0000313" key="20">
    <source>
        <dbReference type="EMBL" id="KAH0884984.1"/>
    </source>
</evidence>
<dbReference type="PANTHER" id="PTHR30603">
    <property type="entry name" value="RNA POLYMERASE SIGMA FACTOR RPO"/>
    <property type="match status" value="1"/>
</dbReference>
<dbReference type="InterPro" id="IPR007627">
    <property type="entry name" value="RNA_pol_sigma70_r2"/>
</dbReference>
<evidence type="ECO:0000259" key="17">
    <source>
        <dbReference type="Pfam" id="PF04535"/>
    </source>
</evidence>
<evidence type="ECO:0000256" key="13">
    <source>
        <dbReference type="ARBA" id="ARBA00023163"/>
    </source>
</evidence>
<keyword evidence="5" id="KW-1003">Cell membrane</keyword>
<dbReference type="PRINTS" id="PR00046">
    <property type="entry name" value="SIGMA70FCT"/>
</dbReference>
<feature type="transmembrane region" description="Helical" evidence="16">
    <location>
        <begin position="843"/>
        <end position="868"/>
    </location>
</feature>
<evidence type="ECO:0000256" key="9">
    <source>
        <dbReference type="ARBA" id="ARBA00023015"/>
    </source>
</evidence>
<keyword evidence="21" id="KW-1185">Reference proteome</keyword>
<dbReference type="InterPro" id="IPR000943">
    <property type="entry name" value="RNA_pol_sigma70"/>
</dbReference>
<evidence type="ECO:0000256" key="10">
    <source>
        <dbReference type="ARBA" id="ARBA00023082"/>
    </source>
</evidence>
<dbReference type="InterPro" id="IPR006702">
    <property type="entry name" value="CASP_dom"/>
</dbReference>
<evidence type="ECO:0000256" key="8">
    <source>
        <dbReference type="ARBA" id="ARBA00022989"/>
    </source>
</evidence>
<comment type="subcellular location">
    <subcellularLocation>
        <location evidence="1">Cell membrane</location>
        <topology evidence="1">Multi-pass membrane protein</topology>
    </subcellularLocation>
</comment>
<dbReference type="Pfam" id="PF01249">
    <property type="entry name" value="Ribosomal_S21e"/>
    <property type="match status" value="1"/>
</dbReference>
<dbReference type="InterPro" id="IPR001931">
    <property type="entry name" value="Ribosomal_eS21"/>
</dbReference>
<feature type="transmembrane region" description="Helical" evidence="16">
    <location>
        <begin position="888"/>
        <end position="909"/>
    </location>
</feature>
<dbReference type="InterPro" id="IPR013325">
    <property type="entry name" value="RNA_pol_sigma_r2"/>
</dbReference>
<dbReference type="InterPro" id="IPR013324">
    <property type="entry name" value="RNA_pol_sigma_r3/r4-like"/>
</dbReference>
<comment type="similarity">
    <text evidence="2">Belongs to the Casparian strip membrane proteins (CASP) family.</text>
</comment>
<keyword evidence="6 16" id="KW-0812">Transmembrane</keyword>
<proteinExistence type="inferred from homology"/>
<evidence type="ECO:0000256" key="6">
    <source>
        <dbReference type="ARBA" id="ARBA00022692"/>
    </source>
</evidence>
<dbReference type="Gene3D" id="1.20.120.1810">
    <property type="match status" value="1"/>
</dbReference>
<feature type="domain" description="RNA polymerase sigma-70 region 2" evidence="18">
    <location>
        <begin position="329"/>
        <end position="398"/>
    </location>
</feature>